<protein>
    <submittedName>
        <fullName evidence="2">Uncharacterized protein</fullName>
    </submittedName>
</protein>
<evidence type="ECO:0000313" key="3">
    <source>
        <dbReference type="Proteomes" id="UP000007887"/>
    </source>
</evidence>
<dbReference type="HOGENOM" id="CLU_2411525_0_0_9"/>
<dbReference type="KEGG" id="sri:SELR_19920"/>
<feature type="region of interest" description="Disordered" evidence="1">
    <location>
        <begin position="22"/>
        <end position="92"/>
    </location>
</feature>
<evidence type="ECO:0000313" key="2">
    <source>
        <dbReference type="EMBL" id="BAL83700.1"/>
    </source>
</evidence>
<organism evidence="2 3">
    <name type="scientific">Selenomonas ruminantium subsp. lactilytica (strain NBRC 103574 / TAM6421)</name>
    <dbReference type="NCBI Taxonomy" id="927704"/>
    <lineage>
        <taxon>Bacteria</taxon>
        <taxon>Bacillati</taxon>
        <taxon>Bacillota</taxon>
        <taxon>Negativicutes</taxon>
        <taxon>Selenomonadales</taxon>
        <taxon>Selenomonadaceae</taxon>
        <taxon>Selenomonas</taxon>
    </lineage>
</organism>
<feature type="compositionally biased region" description="Basic and acidic residues" evidence="1">
    <location>
        <begin position="77"/>
        <end position="92"/>
    </location>
</feature>
<accession>I0GSG3</accession>
<name>I0GSG3_SELRL</name>
<dbReference type="Proteomes" id="UP000007887">
    <property type="component" value="Chromosome"/>
</dbReference>
<evidence type="ECO:0000256" key="1">
    <source>
        <dbReference type="SAM" id="MobiDB-lite"/>
    </source>
</evidence>
<reference evidence="2 3" key="1">
    <citation type="submission" date="2011-10" db="EMBL/GenBank/DDBJ databases">
        <title>Whole genome sequence of Selenomonas ruminantium subsp. lactilytica TAM6421.</title>
        <authorList>
            <person name="Oguchi A."/>
            <person name="Ankai A."/>
            <person name="Kaneko J."/>
            <person name="Yamada-Narita S."/>
            <person name="Fukui S."/>
            <person name="Takahashi M."/>
            <person name="Onodera T."/>
            <person name="Kojima S."/>
            <person name="Fushimi T."/>
            <person name="Abe N."/>
            <person name="Kamio Y."/>
            <person name="Yamazaki S."/>
            <person name="Fujita N."/>
        </authorList>
    </citation>
    <scope>NUCLEOTIDE SEQUENCE [LARGE SCALE GENOMIC DNA]</scope>
    <source>
        <strain evidence="3">NBRC 103574 / TAM6421</strain>
    </source>
</reference>
<dbReference type="EMBL" id="AP012292">
    <property type="protein sequence ID" value="BAL83700.1"/>
    <property type="molecule type" value="Genomic_DNA"/>
</dbReference>
<proteinExistence type="predicted"/>
<gene>
    <name evidence="2" type="ordered locus">SELR_19920</name>
</gene>
<dbReference type="AlphaFoldDB" id="I0GSG3"/>
<sequence>MYPLPGAVNITVMELLEEYHGNAADGWQGDDSSFEERKRRKVRALGSEPGTNHKACQGLDENHEIETVVEQVAKAASTDKTDNSTEQEHGEK</sequence>